<sequence>MAQFHQSFILSSLLILTALHSIHAVEYVVSNLAETTPGGMRFNNELGVDYTKQTMASATEFIWNIFRQTTDADRKNVEKVSLFIDDRNDNAIAYAINNEIHFGDNYIDNIEGDIKRDFNGVLYHEMVHIWQWNGNGQGGDTARNLTEGIADFVRLKADYVPQGWAQPGDGNYWSEGYSVTARFLDYCNGLSDGFVAELNKKMRDGYSDDFFVQLLGKTVDQLWSDYKAQFAGN</sequence>
<dbReference type="GeneID" id="107410155"/>
<evidence type="ECO:0000313" key="2">
    <source>
        <dbReference type="Proteomes" id="UP001652623"/>
    </source>
</evidence>
<proteinExistence type="predicted"/>
<dbReference type="RefSeq" id="XP_015873047.2">
    <property type="nucleotide sequence ID" value="XM_016017561.4"/>
</dbReference>
<feature type="chain" id="PRO_5046923787" evidence="1">
    <location>
        <begin position="25"/>
        <end position="233"/>
    </location>
</feature>
<dbReference type="Pfam" id="PF04450">
    <property type="entry name" value="BSP"/>
    <property type="match status" value="1"/>
</dbReference>
<keyword evidence="2" id="KW-1185">Reference proteome</keyword>
<gene>
    <name evidence="3" type="primary">LOC107410155</name>
</gene>
<dbReference type="AlphaFoldDB" id="A0A6P3Z5W0"/>
<dbReference type="PANTHER" id="PTHR33321:SF21">
    <property type="entry name" value="BASIC SECRETORY PROTEASE"/>
    <property type="match status" value="1"/>
</dbReference>
<reference evidence="3" key="1">
    <citation type="submission" date="2025-08" db="UniProtKB">
        <authorList>
            <consortium name="RefSeq"/>
        </authorList>
    </citation>
    <scope>IDENTIFICATION</scope>
    <source>
        <tissue evidence="3">Seedling</tissue>
    </source>
</reference>
<evidence type="ECO:0000256" key="1">
    <source>
        <dbReference type="SAM" id="SignalP"/>
    </source>
</evidence>
<evidence type="ECO:0000313" key="3">
    <source>
        <dbReference type="RefSeq" id="XP_015873047.2"/>
    </source>
</evidence>
<keyword evidence="1" id="KW-0732">Signal</keyword>
<protein>
    <submittedName>
        <fullName evidence="3">Uncharacterized protein LOC107410155</fullName>
    </submittedName>
</protein>
<name>A0A6P3Z5W0_ZIZJJ</name>
<feature type="signal peptide" evidence="1">
    <location>
        <begin position="1"/>
        <end position="24"/>
    </location>
</feature>
<dbReference type="InterPro" id="IPR007541">
    <property type="entry name" value="Uncharacterised_BSP"/>
</dbReference>
<accession>A0A6P3Z5W0</accession>
<dbReference type="InParanoid" id="A0A6P3Z5W0"/>
<organism evidence="2 3">
    <name type="scientific">Ziziphus jujuba</name>
    <name type="common">Chinese jujube</name>
    <name type="synonym">Ziziphus sativa</name>
    <dbReference type="NCBI Taxonomy" id="326968"/>
    <lineage>
        <taxon>Eukaryota</taxon>
        <taxon>Viridiplantae</taxon>
        <taxon>Streptophyta</taxon>
        <taxon>Embryophyta</taxon>
        <taxon>Tracheophyta</taxon>
        <taxon>Spermatophyta</taxon>
        <taxon>Magnoliopsida</taxon>
        <taxon>eudicotyledons</taxon>
        <taxon>Gunneridae</taxon>
        <taxon>Pentapetalae</taxon>
        <taxon>rosids</taxon>
        <taxon>fabids</taxon>
        <taxon>Rosales</taxon>
        <taxon>Rhamnaceae</taxon>
        <taxon>Paliureae</taxon>
        <taxon>Ziziphus</taxon>
    </lineage>
</organism>
<dbReference type="KEGG" id="zju:107410155"/>
<dbReference type="PANTHER" id="PTHR33321">
    <property type="match status" value="1"/>
</dbReference>
<dbReference type="Proteomes" id="UP001652623">
    <property type="component" value="Chromosome 9"/>
</dbReference>